<proteinExistence type="predicted"/>
<dbReference type="AlphaFoldDB" id="A0A0F9Z361"/>
<accession>A0A0F9Z361</accession>
<comment type="caution">
    <text evidence="2">The sequence shown here is derived from an EMBL/GenBank/DDBJ whole genome shotgun (WGS) entry which is preliminary data.</text>
</comment>
<name>A0A0F9Z361_9ZZZZ</name>
<reference evidence="2" key="1">
    <citation type="journal article" date="2015" name="Nature">
        <title>Complex archaea that bridge the gap between prokaryotes and eukaryotes.</title>
        <authorList>
            <person name="Spang A."/>
            <person name="Saw J.H."/>
            <person name="Jorgensen S.L."/>
            <person name="Zaremba-Niedzwiedzka K."/>
            <person name="Martijn J."/>
            <person name="Lind A.E."/>
            <person name="van Eijk R."/>
            <person name="Schleper C."/>
            <person name="Guy L."/>
            <person name="Ettema T.J."/>
        </authorList>
    </citation>
    <scope>NUCLEOTIDE SEQUENCE</scope>
</reference>
<dbReference type="EMBL" id="LAZR01000002">
    <property type="protein sequence ID" value="KKO11604.1"/>
    <property type="molecule type" value="Genomic_DNA"/>
</dbReference>
<evidence type="ECO:0000256" key="1">
    <source>
        <dbReference type="SAM" id="Phobius"/>
    </source>
</evidence>
<gene>
    <name evidence="2" type="ORF">LCGC14_0010980</name>
</gene>
<protein>
    <submittedName>
        <fullName evidence="2">Uncharacterized protein</fullName>
    </submittedName>
</protein>
<sequence>MADYLTFSYSDNLPSRIKERIPEFLKIKESRNPELLLILRLLSGNVILTHNYSDTIIKSRKNYFHSDLSRFRNWGRDFPRLLSEDTTAEDLAIFINNTKFTNNKFYEAILSEISHFLLQERKASHTSAFIFLYRILEKVSYAFPLIYASKTQDFMRSFNQLRNLMTGDSEKKELGFFKKFAVTLYEGDSIAQTSVDIKFDVANDLVRQQMFRSVKEAIDLGILHEDTTEFEKISINYCDMGSFIIHIRNRFFHNQSIVPNNIKSNRIVDSDTFFSFINPVAMYWLSLVLLQIMSFSLSEFQLHRRNAVV</sequence>
<keyword evidence="1" id="KW-0812">Transmembrane</keyword>
<keyword evidence="1" id="KW-0472">Membrane</keyword>
<feature type="transmembrane region" description="Helical" evidence="1">
    <location>
        <begin position="273"/>
        <end position="295"/>
    </location>
</feature>
<organism evidence="2">
    <name type="scientific">marine sediment metagenome</name>
    <dbReference type="NCBI Taxonomy" id="412755"/>
    <lineage>
        <taxon>unclassified sequences</taxon>
        <taxon>metagenomes</taxon>
        <taxon>ecological metagenomes</taxon>
    </lineage>
</organism>
<keyword evidence="1" id="KW-1133">Transmembrane helix</keyword>
<evidence type="ECO:0000313" key="2">
    <source>
        <dbReference type="EMBL" id="KKO11604.1"/>
    </source>
</evidence>